<protein>
    <recommendedName>
        <fullName evidence="6">DNA polymerase II subunit 2</fullName>
    </recommendedName>
</protein>
<evidence type="ECO:0000313" key="9">
    <source>
        <dbReference type="Proteomes" id="UP000031512"/>
    </source>
</evidence>
<evidence type="ECO:0000256" key="2">
    <source>
        <dbReference type="ARBA" id="ARBA00009560"/>
    </source>
</evidence>
<dbReference type="AlphaFoldDB" id="L0AVT2"/>
<keyword evidence="3" id="KW-0235">DNA replication</keyword>
<comment type="similarity">
    <text evidence="2">Belongs to the DNA polymerase epsilon subunit B family.</text>
</comment>
<dbReference type="Pfam" id="PF04042">
    <property type="entry name" value="DNA_pol_E_B"/>
    <property type="match status" value="1"/>
</dbReference>
<dbReference type="GO" id="GO:0042276">
    <property type="term" value="P:error-prone translesion synthesis"/>
    <property type="evidence" value="ECO:0007669"/>
    <property type="project" value="TreeGrafter"/>
</dbReference>
<comment type="subcellular location">
    <subcellularLocation>
        <location evidence="1">Nucleus</location>
    </subcellularLocation>
</comment>
<sequence>MDNLFDELEDGVPDDYTEEVELPPNVDKSTNFGKNSSLISNLIKYGINPEVAGRFADVNGEILTQITPNKYTLYLEDDFMVDSRIWYYLISKLSDVTSPESGKINISSILEGLQSFIIFEEQNKFISDVEKRFGPDFHVLHKDGIHIYHAINDIPKIVFSINKRKFIKQFVQDSDDTYTIEDVCNIRYELLFERSRGFNYNAWFNNAPNISIKLLPVDSVSMSSKDTQLLIGNLGHTKDGELCLQGTLIELSIVISENCKIANGIYCDGQVVIIYGTMKVYENIFHVDGILHPPITLKNELSSLDFFGGKLDNNTLAIYRDYTSFSSFRGINTNWIIISNLYLDKTNTIETLEHLFDSYIEMYPQQGLPVGFIFMGDFNSLGFNFEYHHSWIDQNDKNTKHVSNTTEFYARGFETLYKLLIKPKYLMILSACYLVFVPGPNDATLCRRKLPRQPLLNYCINRFKERVEAARPESKGRIVMATNPCRIRHWGRQMIFYRQELLTQLLWEAIITSSNTLSMDTSENLIDMLTGTIVGQSHLFPNKPGTSTILQHDSSLLLHPLPDFICLSDTTAPAFIRIHGHNNNCLIANCDANFSQSRNIVSYDSTSNKAQVFSI</sequence>
<keyword evidence="4" id="KW-0238">DNA-binding</keyword>
<dbReference type="GO" id="GO:0008622">
    <property type="term" value="C:epsilon DNA polymerase complex"/>
    <property type="evidence" value="ECO:0007669"/>
    <property type="project" value="InterPro"/>
</dbReference>
<evidence type="ECO:0000256" key="3">
    <source>
        <dbReference type="ARBA" id="ARBA00022705"/>
    </source>
</evidence>
<dbReference type="GO" id="GO:0003677">
    <property type="term" value="F:DNA binding"/>
    <property type="evidence" value="ECO:0007669"/>
    <property type="project" value="UniProtKB-KW"/>
</dbReference>
<dbReference type="Proteomes" id="UP000031512">
    <property type="component" value="Chromosome 1"/>
</dbReference>
<dbReference type="InterPro" id="IPR007185">
    <property type="entry name" value="DNA_pol_a/d/e_bsu"/>
</dbReference>
<evidence type="ECO:0000256" key="6">
    <source>
        <dbReference type="ARBA" id="ARBA00032930"/>
    </source>
</evidence>
<dbReference type="PANTHER" id="PTHR12708:SF0">
    <property type="entry name" value="DNA POLYMERASE EPSILON SUBUNIT 2"/>
    <property type="match status" value="1"/>
</dbReference>
<evidence type="ECO:0000256" key="5">
    <source>
        <dbReference type="ARBA" id="ARBA00023242"/>
    </source>
</evidence>
<dbReference type="PANTHER" id="PTHR12708">
    <property type="entry name" value="DNA POLYMERASE EPSILON SUBUNIT B"/>
    <property type="match status" value="1"/>
</dbReference>
<proteinExistence type="inferred from homology"/>
<dbReference type="VEuPathDB" id="PiroplasmaDB:BEWA_019820"/>
<evidence type="ECO:0000313" key="8">
    <source>
        <dbReference type="EMBL" id="AFZ79136.1"/>
    </source>
</evidence>
<dbReference type="RefSeq" id="XP_004828802.1">
    <property type="nucleotide sequence ID" value="XM_004828745.1"/>
</dbReference>
<evidence type="ECO:0000259" key="7">
    <source>
        <dbReference type="Pfam" id="PF04042"/>
    </source>
</evidence>
<keyword evidence="9" id="KW-1185">Reference proteome</keyword>
<evidence type="ECO:0000256" key="4">
    <source>
        <dbReference type="ARBA" id="ARBA00023125"/>
    </source>
</evidence>
<evidence type="ECO:0000256" key="1">
    <source>
        <dbReference type="ARBA" id="ARBA00004123"/>
    </source>
</evidence>
<name>L0AVT2_THEEQ</name>
<dbReference type="KEGG" id="beq:BEWA_019820"/>
<dbReference type="OrthoDB" id="10254730at2759"/>
<dbReference type="InterPro" id="IPR016266">
    <property type="entry name" value="POLE2"/>
</dbReference>
<dbReference type="GO" id="GO:0006261">
    <property type="term" value="P:DNA-templated DNA replication"/>
    <property type="evidence" value="ECO:0007669"/>
    <property type="project" value="InterPro"/>
</dbReference>
<keyword evidence="5" id="KW-0539">Nucleus</keyword>
<feature type="domain" description="DNA polymerase alpha/delta/epsilon subunit B" evidence="7">
    <location>
        <begin position="336"/>
        <end position="576"/>
    </location>
</feature>
<reference evidence="8 9" key="1">
    <citation type="journal article" date="2012" name="BMC Genomics">
        <title>Comparative genomic analysis and phylogenetic position of Theileria equi.</title>
        <authorList>
            <person name="Kappmeyer L.S."/>
            <person name="Thiagarajan M."/>
            <person name="Herndon D.R."/>
            <person name="Ramsay J.D."/>
            <person name="Caler E."/>
            <person name="Djikeng A."/>
            <person name="Gillespie J.J."/>
            <person name="Lau A.O."/>
            <person name="Roalson E.H."/>
            <person name="Silva J.C."/>
            <person name="Silva M.G."/>
            <person name="Suarez C.E."/>
            <person name="Ueti M.W."/>
            <person name="Nene V.M."/>
            <person name="Mealey R.H."/>
            <person name="Knowles D.P."/>
            <person name="Brayton K.A."/>
        </authorList>
    </citation>
    <scope>NUCLEOTIDE SEQUENCE [LARGE SCALE GENOMIC DNA]</scope>
    <source>
        <strain evidence="8 9">WA</strain>
    </source>
</reference>
<dbReference type="eggNOG" id="KOG3818">
    <property type="taxonomic scope" value="Eukaryota"/>
</dbReference>
<accession>L0AVT2</accession>
<dbReference type="GeneID" id="15803499"/>
<organism evidence="8 9">
    <name type="scientific">Theileria equi strain WA</name>
    <dbReference type="NCBI Taxonomy" id="1537102"/>
    <lineage>
        <taxon>Eukaryota</taxon>
        <taxon>Sar</taxon>
        <taxon>Alveolata</taxon>
        <taxon>Apicomplexa</taxon>
        <taxon>Aconoidasida</taxon>
        <taxon>Piroplasmida</taxon>
        <taxon>Theileriidae</taxon>
        <taxon>Theileria</taxon>
    </lineage>
</organism>
<gene>
    <name evidence="8" type="ORF">BEWA_019820</name>
</gene>
<dbReference type="STRING" id="1537102.L0AVT2"/>
<dbReference type="EMBL" id="CP001669">
    <property type="protein sequence ID" value="AFZ79136.1"/>
    <property type="molecule type" value="Genomic_DNA"/>
</dbReference>
<dbReference type="Gene3D" id="3.60.21.50">
    <property type="match status" value="1"/>
</dbReference>